<keyword evidence="4" id="KW-0539">Nucleus</keyword>
<feature type="domain" description="Gal11 coactivator" evidence="7">
    <location>
        <begin position="137"/>
        <end position="205"/>
    </location>
</feature>
<comment type="subcellular location">
    <subcellularLocation>
        <location evidence="1">Nucleus</location>
    </subcellularLocation>
</comment>
<reference evidence="9" key="1">
    <citation type="journal article" date="2018" name="Nat. Microbiol.">
        <title>Leveraging single-cell genomics to expand the fungal tree of life.</title>
        <authorList>
            <person name="Ahrendt S.R."/>
            <person name="Quandt C.A."/>
            <person name="Ciobanu D."/>
            <person name="Clum A."/>
            <person name="Salamov A."/>
            <person name="Andreopoulos B."/>
            <person name="Cheng J.F."/>
            <person name="Woyke T."/>
            <person name="Pelin A."/>
            <person name="Henrissat B."/>
            <person name="Reynolds N.K."/>
            <person name="Benny G.L."/>
            <person name="Smith M.E."/>
            <person name="James T.Y."/>
            <person name="Grigoriev I.V."/>
        </authorList>
    </citation>
    <scope>NUCLEOTIDE SEQUENCE [LARGE SCALE GENOMIC DNA]</scope>
    <source>
        <strain evidence="9">Baker2002</strain>
    </source>
</reference>
<keyword evidence="9" id="KW-1185">Reference proteome</keyword>
<sequence length="959" mass="106339">MNSAQNSQMGASWHALCTAEDRQKVVHVLATTLKQLMPASYNDPKARSEAEIFEKAAFQRSASREEYMGYIRKKVEQSRARPQTNDVQMPMLSSMGGAKCMNAPQNNYYARDRPQTMPQMRTPAQPGAQPHNLLTLQIANMIRTGPIPPQFLAKMPMLPPNVTTWPHVYECMSKKLIPPSAVPAIKEVQAAHIQLVYRQQQQQQMMQLRMNNELQNAAPQNLEQPTYANNMGSMNNMGMNLGSMGGMGASSSLGNMGVNMGNMGSMARPMAGTGAGAMNSTPQQGQMMPQNYLNKSAPKEQMAGQGMGMGMSQQQQATAKLASSLTKKEIDKYSREAMMHLARLQQNGTIPQSLDLAQKQNFIRRYILQAKAKANQALSQGLNALIQQNMNMMGNYSAQQIPPQATGFHLQQQGIPSVQQNMNMTHQNMSAAKVNAGMAPANKPAQFNGASNQARAPNAAPMLSFFPQLTDEMKMQLQSVSAEVARSKVSLKDVTMLLSDQEKARVRELAGQLALQYQNVDNILGYFYVLFGNMDGAKRLMQLKLMIKNIFDGLRQDVYLAGPDLVEKMRFQFQKYADYVREQIMARKKQQLQQQQQQPAMRNNVNANVNNVNASTNLHSVNSVNNGQYMPNQQYVQQGMPQLVPGTYAGAQNPYQKLLPQHHAPQYARSIPNQAMPLQKSMPSSAPNSRMGSSPMPVPSTVSPLNSKPQAYEAPPIKKAGPTAAANRRKNAKSQSTMPIPASAPTPATLATSIKTPNYMPTPLLPQTQSNKGTPYESSPSQDVRAVADKEPLMGDVFGTNTGDFLRAKRCELSKSDPEKFFFSALLNLLEISDDVDHKYDDTHVPFKSPLSPKHLGEWTADVKPFAIISAFRQVDAIWDLTGSDILADFAELARLENEEKPPKRELEDDEDLELLFVDKKYRKEESAFCSGDVSLAEFDDWKSWLTKLQETPVKEDAS</sequence>
<comment type="similarity">
    <text evidence="2">Belongs to the Mediator complex subunit 15 family.</text>
</comment>
<proteinExistence type="inferred from homology"/>
<dbReference type="Gene3D" id="1.10.246.20">
    <property type="entry name" value="Coactivator CBP, KIX domain"/>
    <property type="match status" value="1"/>
</dbReference>
<dbReference type="EMBL" id="ML004465">
    <property type="protein sequence ID" value="RKP30149.1"/>
    <property type="molecule type" value="Genomic_DNA"/>
</dbReference>
<evidence type="ECO:0000256" key="5">
    <source>
        <dbReference type="SAM" id="MobiDB-lite"/>
    </source>
</evidence>
<evidence type="ECO:0000313" key="9">
    <source>
        <dbReference type="Proteomes" id="UP000268321"/>
    </source>
</evidence>
<evidence type="ECO:0000256" key="2">
    <source>
        <dbReference type="ARBA" id="ARBA00009807"/>
    </source>
</evidence>
<dbReference type="Pfam" id="PF18535">
    <property type="entry name" value="Gal11_ABD1"/>
    <property type="match status" value="1"/>
</dbReference>
<gene>
    <name evidence="8" type="ORF">METBISCDRAFT_27657</name>
</gene>
<organism evidence="8 9">
    <name type="scientific">Metschnikowia bicuspidata</name>
    <dbReference type="NCBI Taxonomy" id="27322"/>
    <lineage>
        <taxon>Eukaryota</taxon>
        <taxon>Fungi</taxon>
        <taxon>Dikarya</taxon>
        <taxon>Ascomycota</taxon>
        <taxon>Saccharomycotina</taxon>
        <taxon>Pichiomycetes</taxon>
        <taxon>Metschnikowiaceae</taxon>
        <taxon>Metschnikowia</taxon>
    </lineage>
</organism>
<dbReference type="Pfam" id="PF05397">
    <property type="entry name" value="Med15_fungi"/>
    <property type="match status" value="1"/>
</dbReference>
<feature type="compositionally biased region" description="Low complexity" evidence="5">
    <location>
        <begin position="736"/>
        <end position="753"/>
    </location>
</feature>
<dbReference type="Gene3D" id="1.10.287.2920">
    <property type="match status" value="1"/>
</dbReference>
<dbReference type="InterPro" id="IPR033789">
    <property type="entry name" value="Gal11_coact"/>
</dbReference>
<evidence type="ECO:0000259" key="7">
    <source>
        <dbReference type="Pfam" id="PF18535"/>
    </source>
</evidence>
<evidence type="ECO:0000256" key="4">
    <source>
        <dbReference type="ARBA" id="ARBA00023242"/>
    </source>
</evidence>
<dbReference type="Proteomes" id="UP000268321">
    <property type="component" value="Unassembled WGS sequence"/>
</dbReference>
<protein>
    <recommendedName>
        <fullName evidence="3">Mediator of RNA polymerase II transcription subunit 15</fullName>
    </recommendedName>
</protein>
<feature type="compositionally biased region" description="Low complexity" evidence="5">
    <location>
        <begin position="693"/>
        <end position="704"/>
    </location>
</feature>
<dbReference type="InterPro" id="IPR036546">
    <property type="entry name" value="MED15_KIX"/>
</dbReference>
<feature type="compositionally biased region" description="Polar residues" evidence="5">
    <location>
        <begin position="681"/>
        <end position="692"/>
    </location>
</feature>
<evidence type="ECO:0000313" key="8">
    <source>
        <dbReference type="EMBL" id="RKP30149.1"/>
    </source>
</evidence>
<evidence type="ECO:0000256" key="1">
    <source>
        <dbReference type="ARBA" id="ARBA00004123"/>
    </source>
</evidence>
<dbReference type="GO" id="GO:0016592">
    <property type="term" value="C:mediator complex"/>
    <property type="evidence" value="ECO:0007669"/>
    <property type="project" value="InterPro"/>
</dbReference>
<dbReference type="InterPro" id="IPR036529">
    <property type="entry name" value="KIX_dom_sf"/>
</dbReference>
<feature type="compositionally biased region" description="Polar residues" evidence="5">
    <location>
        <begin position="765"/>
        <end position="781"/>
    </location>
</feature>
<dbReference type="InterPro" id="IPR008626">
    <property type="entry name" value="Mediator_Med15_fun"/>
</dbReference>
<feature type="domain" description="Mediator complex subunit 15 KIX" evidence="6">
    <location>
        <begin position="11"/>
        <end position="87"/>
    </location>
</feature>
<dbReference type="OrthoDB" id="1938591at2759"/>
<dbReference type="AlphaFoldDB" id="A0A4V1J2Y2"/>
<name>A0A4V1J2Y2_9ASCO</name>
<evidence type="ECO:0000256" key="3">
    <source>
        <dbReference type="ARBA" id="ARBA00019613"/>
    </source>
</evidence>
<accession>A0A4V1J2Y2</accession>
<evidence type="ECO:0000259" key="6">
    <source>
        <dbReference type="Pfam" id="PF16987"/>
    </source>
</evidence>
<feature type="region of interest" description="Disordered" evidence="5">
    <location>
        <begin position="677"/>
        <end position="781"/>
    </location>
</feature>
<dbReference type="GO" id="GO:0006357">
    <property type="term" value="P:regulation of transcription by RNA polymerase II"/>
    <property type="evidence" value="ECO:0007669"/>
    <property type="project" value="InterPro"/>
</dbReference>
<dbReference type="CDD" id="cd12191">
    <property type="entry name" value="gal11_coact"/>
    <property type="match status" value="1"/>
</dbReference>
<dbReference type="Pfam" id="PF16987">
    <property type="entry name" value="KIX_2"/>
    <property type="match status" value="1"/>
</dbReference>
<dbReference type="GO" id="GO:0003712">
    <property type="term" value="F:transcription coregulator activity"/>
    <property type="evidence" value="ECO:0007669"/>
    <property type="project" value="InterPro"/>
</dbReference>